<proteinExistence type="predicted"/>
<keyword evidence="3" id="KW-1185">Reference proteome</keyword>
<dbReference type="InterPro" id="IPR002347">
    <property type="entry name" value="SDR_fam"/>
</dbReference>
<name>A0A9P8I7P2_9PEZI</name>
<reference evidence="2" key="1">
    <citation type="submission" date="2021-03" db="EMBL/GenBank/DDBJ databases">
        <title>Comparative genomics and phylogenomic investigation of the class Geoglossomycetes provide insights into ecological specialization and systematics.</title>
        <authorList>
            <person name="Melie T."/>
            <person name="Pirro S."/>
            <person name="Miller A.N."/>
            <person name="Quandt A."/>
        </authorList>
    </citation>
    <scope>NUCLEOTIDE SEQUENCE</scope>
    <source>
        <strain evidence="2">GBOQ0MN5Z8</strain>
    </source>
</reference>
<organism evidence="2 3">
    <name type="scientific">Glutinoglossum americanum</name>
    <dbReference type="NCBI Taxonomy" id="1670608"/>
    <lineage>
        <taxon>Eukaryota</taxon>
        <taxon>Fungi</taxon>
        <taxon>Dikarya</taxon>
        <taxon>Ascomycota</taxon>
        <taxon>Pezizomycotina</taxon>
        <taxon>Geoglossomycetes</taxon>
        <taxon>Geoglossales</taxon>
        <taxon>Geoglossaceae</taxon>
        <taxon>Glutinoglossum</taxon>
    </lineage>
</organism>
<dbReference type="PANTHER" id="PTHR43157">
    <property type="entry name" value="PHOSPHATIDYLINOSITOL-GLYCAN BIOSYNTHESIS CLASS F PROTEIN-RELATED"/>
    <property type="match status" value="1"/>
</dbReference>
<dbReference type="InterPro" id="IPR036291">
    <property type="entry name" value="NAD(P)-bd_dom_sf"/>
</dbReference>
<dbReference type="EMBL" id="JAGHQL010000060">
    <property type="protein sequence ID" value="KAH0542146.1"/>
    <property type="molecule type" value="Genomic_DNA"/>
</dbReference>
<dbReference type="AlphaFoldDB" id="A0A9P8I7P2"/>
<accession>A0A9P8I7P2</accession>
<dbReference type="PRINTS" id="PR00081">
    <property type="entry name" value="GDHRDH"/>
</dbReference>
<dbReference type="OrthoDB" id="191139at2759"/>
<evidence type="ECO:0000313" key="2">
    <source>
        <dbReference type="EMBL" id="KAH0542146.1"/>
    </source>
</evidence>
<keyword evidence="1" id="KW-0560">Oxidoreductase</keyword>
<dbReference type="SUPFAM" id="SSF51735">
    <property type="entry name" value="NAD(P)-binding Rossmann-fold domains"/>
    <property type="match status" value="1"/>
</dbReference>
<evidence type="ECO:0000256" key="1">
    <source>
        <dbReference type="ARBA" id="ARBA00023002"/>
    </source>
</evidence>
<evidence type="ECO:0000313" key="3">
    <source>
        <dbReference type="Proteomes" id="UP000698800"/>
    </source>
</evidence>
<gene>
    <name evidence="2" type="ORF">FGG08_003446</name>
</gene>
<protein>
    <recommendedName>
        <fullName evidence="4">NAD(P)-binding protein</fullName>
    </recommendedName>
</protein>
<dbReference type="Proteomes" id="UP000698800">
    <property type="component" value="Unassembled WGS sequence"/>
</dbReference>
<dbReference type="PANTHER" id="PTHR43157:SF31">
    <property type="entry name" value="PHOSPHATIDYLINOSITOL-GLYCAN BIOSYNTHESIS CLASS F PROTEIN"/>
    <property type="match status" value="1"/>
</dbReference>
<evidence type="ECO:0008006" key="4">
    <source>
        <dbReference type="Google" id="ProtNLM"/>
    </source>
</evidence>
<dbReference type="Gene3D" id="3.40.50.720">
    <property type="entry name" value="NAD(P)-binding Rossmann-like Domain"/>
    <property type="match status" value="1"/>
</dbReference>
<sequence length="346" mass="37372">MTEDPYLESLEDLTGKVAIVTGGAASIGLETTILLAQKGCTVYIASRNPTRATSGIDAAVARLSPDVRGRIAFHHLDLSTVSGAIKSANAFLSRENARLDILVGNAAVLTSAYSLGLDGVESTFATNVLGHYAFITTLLPLMKKAEEASVVVVNSMAYARAPRIDYGELLRERRETGEDGSSIIHIRGGLARYGVSKLGLMYFARELDRRLRAEGILTIKVNSCHPGVVGSTSLGCDTLNPVGKFLEPYIKSFVNLIGNSTTDAAKTQVFLAASKRVHEDDVHGEYWVPLFSWSSRYCECKSEAITKVAADEEEQRKLWAFCEEIVGKVSGEEGISPYDSTPSAEL</sequence>
<dbReference type="GO" id="GO:0016491">
    <property type="term" value="F:oxidoreductase activity"/>
    <property type="evidence" value="ECO:0007669"/>
    <property type="project" value="UniProtKB-KW"/>
</dbReference>
<dbReference type="Pfam" id="PF00106">
    <property type="entry name" value="adh_short"/>
    <property type="match status" value="1"/>
</dbReference>
<comment type="caution">
    <text evidence="2">The sequence shown here is derived from an EMBL/GenBank/DDBJ whole genome shotgun (WGS) entry which is preliminary data.</text>
</comment>